<feature type="compositionally biased region" description="Acidic residues" evidence="5">
    <location>
        <begin position="169"/>
        <end position="182"/>
    </location>
</feature>
<gene>
    <name evidence="8" type="ORF">Pcinc_034095</name>
</gene>
<feature type="compositionally biased region" description="Basic and acidic residues" evidence="5">
    <location>
        <begin position="211"/>
        <end position="222"/>
    </location>
</feature>
<feature type="compositionally biased region" description="Basic and acidic residues" evidence="5">
    <location>
        <begin position="231"/>
        <end position="245"/>
    </location>
</feature>
<dbReference type="Proteomes" id="UP001286313">
    <property type="component" value="Unassembled WGS sequence"/>
</dbReference>
<dbReference type="GO" id="GO:0003723">
    <property type="term" value="F:RNA binding"/>
    <property type="evidence" value="ECO:0007669"/>
    <property type="project" value="TreeGrafter"/>
</dbReference>
<feature type="compositionally biased region" description="Basic residues" evidence="5">
    <location>
        <begin position="630"/>
        <end position="642"/>
    </location>
</feature>
<protein>
    <recommendedName>
        <fullName evidence="10">NUC153 domain-containing protein</fullName>
    </recommendedName>
</protein>
<feature type="compositionally biased region" description="Acidic residues" evidence="5">
    <location>
        <begin position="659"/>
        <end position="677"/>
    </location>
</feature>
<evidence type="ECO:0000256" key="4">
    <source>
        <dbReference type="ARBA" id="ARBA00023242"/>
    </source>
</evidence>
<evidence type="ECO:0000313" key="8">
    <source>
        <dbReference type="EMBL" id="KAK3859815.1"/>
    </source>
</evidence>
<feature type="domain" description="NUC153" evidence="6">
    <location>
        <begin position="787"/>
        <end position="813"/>
    </location>
</feature>
<dbReference type="InterPro" id="IPR012580">
    <property type="entry name" value="NUC153"/>
</dbReference>
<dbReference type="GO" id="GO:0005730">
    <property type="term" value="C:nucleolus"/>
    <property type="evidence" value="ECO:0007669"/>
    <property type="project" value="UniProtKB-SubCell"/>
</dbReference>
<dbReference type="PANTHER" id="PTHR12202:SF0">
    <property type="entry name" value="ESF1 HOMOLOG"/>
    <property type="match status" value="1"/>
</dbReference>
<comment type="subcellular location">
    <subcellularLocation>
        <location evidence="1">Nucleus</location>
        <location evidence="1">Nucleolus</location>
    </subcellularLocation>
</comment>
<evidence type="ECO:0008006" key="10">
    <source>
        <dbReference type="Google" id="ProtNLM"/>
    </source>
</evidence>
<feature type="compositionally biased region" description="Basic and acidic residues" evidence="5">
    <location>
        <begin position="706"/>
        <end position="715"/>
    </location>
</feature>
<feature type="region of interest" description="Disordered" evidence="5">
    <location>
        <begin position="142"/>
        <end position="245"/>
    </location>
</feature>
<keyword evidence="3" id="KW-0175">Coiled coil</keyword>
<dbReference type="InterPro" id="IPR039754">
    <property type="entry name" value="Esf1"/>
</dbReference>
<feature type="region of interest" description="Disordered" evidence="5">
    <location>
        <begin position="523"/>
        <end position="551"/>
    </location>
</feature>
<name>A0AAE1EQW5_PETCI</name>
<comment type="caution">
    <text evidence="8">The sequence shown here is derived from an EMBL/GenBank/DDBJ whole genome shotgun (WGS) entry which is preliminary data.</text>
</comment>
<dbReference type="Pfam" id="PF25121">
    <property type="entry name" value="RRM_ESF1"/>
    <property type="match status" value="1"/>
</dbReference>
<feature type="compositionally biased region" description="Basic residues" evidence="5">
    <location>
        <begin position="750"/>
        <end position="764"/>
    </location>
</feature>
<keyword evidence="9" id="KW-1185">Reference proteome</keyword>
<evidence type="ECO:0000256" key="2">
    <source>
        <dbReference type="ARBA" id="ARBA00009087"/>
    </source>
</evidence>
<dbReference type="PANTHER" id="PTHR12202">
    <property type="entry name" value="ESF1 HOMOLOG"/>
    <property type="match status" value="1"/>
</dbReference>
<feature type="compositionally biased region" description="Basic and acidic residues" evidence="5">
    <location>
        <begin position="54"/>
        <end position="64"/>
    </location>
</feature>
<accession>A0AAE1EQW5</accession>
<feature type="compositionally biased region" description="Basic and acidic residues" evidence="5">
    <location>
        <begin position="687"/>
        <end position="696"/>
    </location>
</feature>
<feature type="compositionally biased region" description="Basic and acidic residues" evidence="5">
    <location>
        <begin position="608"/>
        <end position="619"/>
    </location>
</feature>
<dbReference type="AlphaFoldDB" id="A0AAE1EQW5"/>
<feature type="compositionally biased region" description="Acidic residues" evidence="5">
    <location>
        <begin position="579"/>
        <end position="607"/>
    </location>
</feature>
<evidence type="ECO:0000313" key="9">
    <source>
        <dbReference type="Proteomes" id="UP001286313"/>
    </source>
</evidence>
<dbReference type="GO" id="GO:0006364">
    <property type="term" value="P:rRNA processing"/>
    <property type="evidence" value="ECO:0007669"/>
    <property type="project" value="InterPro"/>
</dbReference>
<dbReference type="EMBL" id="JAWQEG010004904">
    <property type="protein sequence ID" value="KAK3859815.1"/>
    <property type="molecule type" value="Genomic_DNA"/>
</dbReference>
<dbReference type="Pfam" id="PF08159">
    <property type="entry name" value="NUC153"/>
    <property type="match status" value="1"/>
</dbReference>
<evidence type="ECO:0000259" key="7">
    <source>
        <dbReference type="Pfam" id="PF25121"/>
    </source>
</evidence>
<feature type="region of interest" description="Disordered" evidence="5">
    <location>
        <begin position="44"/>
        <end position="96"/>
    </location>
</feature>
<feature type="compositionally biased region" description="Gly residues" evidence="5">
    <location>
        <begin position="75"/>
        <end position="89"/>
    </location>
</feature>
<feature type="compositionally biased region" description="Acidic residues" evidence="5">
    <location>
        <begin position="190"/>
        <end position="201"/>
    </location>
</feature>
<evidence type="ECO:0000256" key="5">
    <source>
        <dbReference type="SAM" id="MobiDB-lite"/>
    </source>
</evidence>
<feature type="region of interest" description="Disordered" evidence="5">
    <location>
        <begin position="574"/>
        <end position="726"/>
    </location>
</feature>
<comment type="similarity">
    <text evidence="2">Belongs to the ESF1 family.</text>
</comment>
<feature type="compositionally biased region" description="Basic and acidic residues" evidence="5">
    <location>
        <begin position="142"/>
        <end position="162"/>
    </location>
</feature>
<evidence type="ECO:0000259" key="6">
    <source>
        <dbReference type="Pfam" id="PF08159"/>
    </source>
</evidence>
<organism evidence="8 9">
    <name type="scientific">Petrolisthes cinctipes</name>
    <name type="common">Flat porcelain crab</name>
    <dbReference type="NCBI Taxonomy" id="88211"/>
    <lineage>
        <taxon>Eukaryota</taxon>
        <taxon>Metazoa</taxon>
        <taxon>Ecdysozoa</taxon>
        <taxon>Arthropoda</taxon>
        <taxon>Crustacea</taxon>
        <taxon>Multicrustacea</taxon>
        <taxon>Malacostraca</taxon>
        <taxon>Eumalacostraca</taxon>
        <taxon>Eucarida</taxon>
        <taxon>Decapoda</taxon>
        <taxon>Pleocyemata</taxon>
        <taxon>Anomura</taxon>
        <taxon>Galatheoidea</taxon>
        <taxon>Porcellanidae</taxon>
        <taxon>Petrolisthes</taxon>
    </lineage>
</organism>
<reference evidence="8" key="1">
    <citation type="submission" date="2023-10" db="EMBL/GenBank/DDBJ databases">
        <title>Genome assemblies of two species of porcelain crab, Petrolisthes cinctipes and Petrolisthes manimaculis (Anomura: Porcellanidae).</title>
        <authorList>
            <person name="Angst P."/>
        </authorList>
    </citation>
    <scope>NUCLEOTIDE SEQUENCE</scope>
    <source>
        <strain evidence="8">PB745_01</strain>
        <tissue evidence="8">Gill</tissue>
    </source>
</reference>
<feature type="domain" description="ESF1 RRM" evidence="7">
    <location>
        <begin position="308"/>
        <end position="464"/>
    </location>
</feature>
<sequence length="866" mass="98406">MLFSVANQFPPECLKSPGKNNPYFPIRLIYVICEADKMDGKFKGKKGGNAASAMKDKTKGKGFEGRSMANKRGGDGGGVGMNRGNGDGGDNTENDMERILSDPRFAHVSDDLRLRRVPRQKRSVKLDSRFHALLTDDKFYEKSTMDPRGRKGHYSTKEDPHRFYRFSSEEDSDSDEDSDEDEGRGSGGSDSDDEESEEDENKNEGSISGKHARDKEDGKEAEVDGSNINEDATRTESDKTGETAEAEVMKRVENMNLDYARGEVLFSDDSSDDDSTTTDEDENLPEFEWGELDQDAVWNVDDTEVEETSCFAVCNLDWDRVKAADIMVLLSSFCPRGGKVQRVSIFPSEYGKERMAEEEKLGPQELRETARSNADMDLVDLEKLEKGKLDTDAGASKKDIEALRRYQRNRLRYFYAVVECDTINTARTIYQECDRQPYEGTGILLDLRYVPSDMTFDETPHDMCHKVPEKYDMKTFKTTALIESQPMLTWDETNPERRKALTAAMTRVKKGQELDDECLKGLIASSSEDDGDDVPVGDGVGTDSDSDGDAETKAARIAKFRALLNEIDDKERQKKERDIDLEETFNLADDEGEKDGDDDDSSDDDEKEQATRVRKDKAADSLTPFEKYLEKRKSKIKERKHRQKEEKEKKTKGGNTSSEDSDADGELSDDELPDDAGDLYSDPFFAEELKKMNAEKKAKKKVKKTPSKEDEDHNTGNETKGNLELLLMDEDVDDKKHFSMREIIENSKETKKKRRMKSKIKKKKEQNQQQKQEKITADNFKVNLSDLRFTSLMTSGEYNIDPSHPQFKRTRAMDDLINQVQQKRIAQSFEEIPDSKRKRPEETRSLELSALVKKVKSKTNKPGIRQ</sequence>
<evidence type="ECO:0000256" key="3">
    <source>
        <dbReference type="ARBA" id="ARBA00023054"/>
    </source>
</evidence>
<evidence type="ECO:0000256" key="1">
    <source>
        <dbReference type="ARBA" id="ARBA00004604"/>
    </source>
</evidence>
<proteinExistence type="inferred from homology"/>
<feature type="region of interest" description="Disordered" evidence="5">
    <location>
        <begin position="743"/>
        <end position="774"/>
    </location>
</feature>
<keyword evidence="4" id="KW-0539">Nucleus</keyword>
<dbReference type="InterPro" id="IPR056750">
    <property type="entry name" value="RRM_ESF1"/>
</dbReference>